<feature type="domain" description="PCI" evidence="4">
    <location>
        <begin position="317"/>
        <end position="507"/>
    </location>
</feature>
<evidence type="ECO:0000256" key="3">
    <source>
        <dbReference type="SAM" id="MobiDB-lite"/>
    </source>
</evidence>
<dbReference type="GO" id="GO:0005634">
    <property type="term" value="C:nucleus"/>
    <property type="evidence" value="ECO:0007669"/>
    <property type="project" value="UniProtKB-ARBA"/>
</dbReference>
<dbReference type="SUPFAM" id="SSF46785">
    <property type="entry name" value="Winged helix' DNA-binding domain"/>
    <property type="match status" value="1"/>
</dbReference>
<gene>
    <name evidence="5" type="ORF">PGTUg99_005301</name>
</gene>
<keyword evidence="2" id="KW-0647">Proteasome</keyword>
<dbReference type="Proteomes" id="UP000325313">
    <property type="component" value="Unassembled WGS sequence"/>
</dbReference>
<dbReference type="AlphaFoldDB" id="A0A5B0MI88"/>
<dbReference type="Pfam" id="PF01399">
    <property type="entry name" value="PCI"/>
    <property type="match status" value="1"/>
</dbReference>
<dbReference type="Pfam" id="PF18098">
    <property type="entry name" value="RPN5_C"/>
    <property type="match status" value="1"/>
</dbReference>
<evidence type="ECO:0000313" key="6">
    <source>
        <dbReference type="Proteomes" id="UP000325313"/>
    </source>
</evidence>
<dbReference type="FunFam" id="1.10.10.10:FF:000070">
    <property type="entry name" value="26S proteasome non-ATPase regulatory subunit 12"/>
    <property type="match status" value="1"/>
</dbReference>
<dbReference type="InterPro" id="IPR036388">
    <property type="entry name" value="WH-like_DNA-bd_sf"/>
</dbReference>
<dbReference type="EMBL" id="VDEP01000471">
    <property type="protein sequence ID" value="KAA1075774.1"/>
    <property type="molecule type" value="Genomic_DNA"/>
</dbReference>
<evidence type="ECO:0000256" key="1">
    <source>
        <dbReference type="ARBA" id="ARBA00006397"/>
    </source>
</evidence>
<dbReference type="Gene3D" id="1.10.10.10">
    <property type="entry name" value="Winged helix-like DNA-binding domain superfamily/Winged helix DNA-binding domain"/>
    <property type="match status" value="1"/>
</dbReference>
<dbReference type="PROSITE" id="PS50250">
    <property type="entry name" value="PCI"/>
    <property type="match status" value="1"/>
</dbReference>
<dbReference type="InterPro" id="IPR054559">
    <property type="entry name" value="PSMD12-CSN4-like_N"/>
</dbReference>
<reference evidence="5 6" key="1">
    <citation type="submission" date="2019-05" db="EMBL/GenBank/DDBJ databases">
        <title>Emergence of the Ug99 lineage of the wheat stem rust pathogen through somatic hybridization.</title>
        <authorList>
            <person name="Li F."/>
            <person name="Upadhyaya N.M."/>
            <person name="Sperschneider J."/>
            <person name="Matny O."/>
            <person name="Nguyen-Phuc H."/>
            <person name="Mago R."/>
            <person name="Raley C."/>
            <person name="Miller M.E."/>
            <person name="Silverstein K.A.T."/>
            <person name="Henningsen E."/>
            <person name="Hirsch C.D."/>
            <person name="Visser B."/>
            <person name="Pretorius Z.A."/>
            <person name="Steffenson B.J."/>
            <person name="Schwessinger B."/>
            <person name="Dodds P.N."/>
            <person name="Figueroa M."/>
        </authorList>
    </citation>
    <scope>NUCLEOTIDE SEQUENCE [LARGE SCALE GENOMIC DNA]</scope>
    <source>
        <strain evidence="5 6">Ug99</strain>
    </source>
</reference>
<dbReference type="InterPro" id="IPR036390">
    <property type="entry name" value="WH_DNA-bd_sf"/>
</dbReference>
<dbReference type="InterPro" id="IPR040134">
    <property type="entry name" value="PSMD12/CSN4"/>
</dbReference>
<dbReference type="GO" id="GO:0008541">
    <property type="term" value="C:proteasome regulatory particle, lid subcomplex"/>
    <property type="evidence" value="ECO:0007669"/>
    <property type="project" value="TreeGrafter"/>
</dbReference>
<sequence>MSPNSPKFGMLLGTGQVSCSVPRHTYSFGVIPSSPPISERGALRHRTRTRRSTTNDRHHHYFDLNLKTSLTCKKNTVSTKMTETAPARKQEQDFTKEVDELIPEVDRLIKNGNLQQGLDKLLVLEKQTRNASDLSSTTRLLLEIVTRVFESKDIEGLCLQVHQLARKHGQLRQATTTMVEKVMSFIERVDDHQQDKIKMIESLREVTEGKIYLEVQRARLTKQLAQIRESEGATKVANELMQELQVETFGSMERREKIDFILEQMRLLRIQQDWEKLAIVSKKINNKWLTEVENEDLKLRYYRLMITYASKQSKYLDLCKYYRSIHDSKSIRSDPSKSLSALRNAVYFVILAPYDNEQSDLLHRIAKEEEELKKIEAVYDLVKCFTTPELMRWPGIQELYGPILRKSKVFGPAGIAGLEGDLEDEEVDPTSNSGETRWQELHKRVVEHNIRAVSKYYTRLTIQRLSELLDLTIPESEATLAKLVSSKTVFAKIDRPSGIVRFSSGGSTPSHTTTSGESVLNQWNDDVGKLLGLVEKTVHLIQKEFALQGIK</sequence>
<protein>
    <recommendedName>
        <fullName evidence="4">PCI domain-containing protein</fullName>
    </recommendedName>
</protein>
<dbReference type="PANTHER" id="PTHR10855:SF1">
    <property type="entry name" value="26S PROTEASOME NON-ATPASE REGULATORY SUBUNIT 12"/>
    <property type="match status" value="1"/>
</dbReference>
<feature type="region of interest" description="Disordered" evidence="3">
    <location>
        <begin position="37"/>
        <end position="56"/>
    </location>
</feature>
<dbReference type="InterPro" id="IPR040896">
    <property type="entry name" value="RPN5_C"/>
</dbReference>
<evidence type="ECO:0000259" key="4">
    <source>
        <dbReference type="PROSITE" id="PS50250"/>
    </source>
</evidence>
<organism evidence="5 6">
    <name type="scientific">Puccinia graminis f. sp. tritici</name>
    <dbReference type="NCBI Taxonomy" id="56615"/>
    <lineage>
        <taxon>Eukaryota</taxon>
        <taxon>Fungi</taxon>
        <taxon>Dikarya</taxon>
        <taxon>Basidiomycota</taxon>
        <taxon>Pucciniomycotina</taxon>
        <taxon>Pucciniomycetes</taxon>
        <taxon>Pucciniales</taxon>
        <taxon>Pucciniaceae</taxon>
        <taxon>Puccinia</taxon>
    </lineage>
</organism>
<dbReference type="InterPro" id="IPR000717">
    <property type="entry name" value="PCI_dom"/>
</dbReference>
<dbReference type="Pfam" id="PF22241">
    <property type="entry name" value="PSMD12-CSN4_N"/>
    <property type="match status" value="1"/>
</dbReference>
<proteinExistence type="inferred from homology"/>
<comment type="caution">
    <text evidence="5">The sequence shown here is derived from an EMBL/GenBank/DDBJ whole genome shotgun (WGS) entry which is preliminary data.</text>
</comment>
<accession>A0A5B0MI88</accession>
<comment type="similarity">
    <text evidence="1">Belongs to the proteasome subunit p55 family.</text>
</comment>
<name>A0A5B0MI88_PUCGR</name>
<evidence type="ECO:0000256" key="2">
    <source>
        <dbReference type="ARBA" id="ARBA00022942"/>
    </source>
</evidence>
<evidence type="ECO:0000313" key="5">
    <source>
        <dbReference type="EMBL" id="KAA1075774.1"/>
    </source>
</evidence>
<dbReference type="PANTHER" id="PTHR10855">
    <property type="entry name" value="26S PROTEASOME NON-ATPASE REGULATORY SUBUNIT 12/COP9 SIGNALOSOME COMPLEX SUBUNIT 4"/>
    <property type="match status" value="1"/>
</dbReference>
<dbReference type="SMART" id="SM00088">
    <property type="entry name" value="PINT"/>
    <property type="match status" value="1"/>
</dbReference>
<dbReference type="GO" id="GO:0005737">
    <property type="term" value="C:cytoplasm"/>
    <property type="evidence" value="ECO:0007669"/>
    <property type="project" value="TreeGrafter"/>
</dbReference>